<sequence>MSAKQPPTIDQIAALSVLGEPSRRALYDHIVSAGDWVGRDAAADAAGIQRGVAAHHLDRLAEEGLLDVDYQRLTGRTGPGAGRPAKVYRRSDAEFDIALPPRDYELAGRLLADAVVDAQATGRDVSDAVDGAARAAGQQLGQAIKTLQGRARSADSARAATLEVLHGQGYEPLEQSDGTVVLRNCPFHVLAKSHTELVCRMNHCLIAAAVAEVDDSGFDVRLEPDPTLCCVRLRRSQE</sequence>
<proteinExistence type="predicted"/>
<accession>A0A936TGZ0</accession>
<gene>
    <name evidence="1" type="ORF">IPN02_15685</name>
</gene>
<evidence type="ECO:0000313" key="2">
    <source>
        <dbReference type="Proteomes" id="UP000727993"/>
    </source>
</evidence>
<dbReference type="AlphaFoldDB" id="A0A936TGZ0"/>
<dbReference type="InterPro" id="IPR036388">
    <property type="entry name" value="WH-like_DNA-bd_sf"/>
</dbReference>
<dbReference type="Gene3D" id="1.10.10.10">
    <property type="entry name" value="Winged helix-like DNA-binding domain superfamily/Winged helix DNA-binding domain"/>
    <property type="match status" value="1"/>
</dbReference>
<name>A0A936TGZ0_9ACTN</name>
<organism evidence="1 2">
    <name type="scientific">Candidatus Neomicrothrix subdominans</name>
    <dbReference type="NCBI Taxonomy" id="2954438"/>
    <lineage>
        <taxon>Bacteria</taxon>
        <taxon>Bacillati</taxon>
        <taxon>Actinomycetota</taxon>
        <taxon>Acidimicrobiia</taxon>
        <taxon>Acidimicrobiales</taxon>
        <taxon>Microthrixaceae</taxon>
        <taxon>Candidatus Neomicrothrix</taxon>
    </lineage>
</organism>
<dbReference type="InterPro" id="IPR036390">
    <property type="entry name" value="WH_DNA-bd_sf"/>
</dbReference>
<dbReference type="EMBL" id="JADJZA010000008">
    <property type="protein sequence ID" value="MBK9298245.1"/>
    <property type="molecule type" value="Genomic_DNA"/>
</dbReference>
<dbReference type="Proteomes" id="UP000727993">
    <property type="component" value="Unassembled WGS sequence"/>
</dbReference>
<reference evidence="1 2" key="1">
    <citation type="submission" date="2020-10" db="EMBL/GenBank/DDBJ databases">
        <title>Connecting structure to function with the recovery of over 1000 high-quality activated sludge metagenome-assembled genomes encoding full-length rRNA genes using long-read sequencing.</title>
        <authorList>
            <person name="Singleton C.M."/>
            <person name="Petriglieri F."/>
            <person name="Kristensen J.M."/>
            <person name="Kirkegaard R.H."/>
            <person name="Michaelsen T.Y."/>
            <person name="Andersen M.H."/>
            <person name="Karst S.M."/>
            <person name="Dueholm M.S."/>
            <person name="Nielsen P.H."/>
            <person name="Albertsen M."/>
        </authorList>
    </citation>
    <scope>NUCLEOTIDE SEQUENCE [LARGE SCALE GENOMIC DNA]</scope>
    <source>
        <strain evidence="1">Lyne_18-Q3-R50-59_MAXAC.006</strain>
    </source>
</reference>
<evidence type="ECO:0000313" key="1">
    <source>
        <dbReference type="EMBL" id="MBK9298245.1"/>
    </source>
</evidence>
<comment type="caution">
    <text evidence="1">The sequence shown here is derived from an EMBL/GenBank/DDBJ whole genome shotgun (WGS) entry which is preliminary data.</text>
</comment>
<protein>
    <submittedName>
        <fullName evidence="1">Transcriptional regulator</fullName>
    </submittedName>
</protein>
<dbReference type="SUPFAM" id="SSF46785">
    <property type="entry name" value="Winged helix' DNA-binding domain"/>
    <property type="match status" value="1"/>
</dbReference>